<proteinExistence type="predicted"/>
<dbReference type="InterPro" id="IPR037401">
    <property type="entry name" value="SnoaL-like"/>
</dbReference>
<dbReference type="SUPFAM" id="SSF54427">
    <property type="entry name" value="NTF2-like"/>
    <property type="match status" value="1"/>
</dbReference>
<sequence length="114" mass="12840">MNSAKDLYERWIYEVWAGIPVAADVVTEDFIGHWPDRVVRGPAELQEVVDETHRMFAELKFVIEVEPFVEGDLLAARWIGTGAAKDGPKRFTGNDILRVADGRFAEYWTGTSVA</sequence>
<dbReference type="RefSeq" id="WP_064892391.1">
    <property type="nucleotide sequence ID" value="NZ_JBCGVB010000011.1"/>
</dbReference>
<dbReference type="Pfam" id="PF12680">
    <property type="entry name" value="SnoaL_2"/>
    <property type="match status" value="1"/>
</dbReference>
<dbReference type="EMBL" id="MVHP01000010">
    <property type="protein sequence ID" value="ORA66271.1"/>
    <property type="molecule type" value="Genomic_DNA"/>
</dbReference>
<name>A0A1A0Q7Y7_9MYCO</name>
<comment type="caution">
    <text evidence="2">The sequence shown here is derived from an EMBL/GenBank/DDBJ whole genome shotgun (WGS) entry which is preliminary data.</text>
</comment>
<dbReference type="Gene3D" id="3.10.450.50">
    <property type="match status" value="1"/>
</dbReference>
<dbReference type="OrthoDB" id="4153705at2"/>
<accession>A0A1A0Q7Y7</accession>
<gene>
    <name evidence="2" type="ORF">BST23_11230</name>
</gene>
<feature type="domain" description="SnoaL-like" evidence="1">
    <location>
        <begin position="21"/>
        <end position="107"/>
    </location>
</feature>
<dbReference type="STRING" id="81858.BST23_11230"/>
<evidence type="ECO:0000313" key="3">
    <source>
        <dbReference type="Proteomes" id="UP000192772"/>
    </source>
</evidence>
<evidence type="ECO:0000313" key="2">
    <source>
        <dbReference type="EMBL" id="ORA66271.1"/>
    </source>
</evidence>
<dbReference type="AlphaFoldDB" id="A0A1A0Q7Y7"/>
<reference evidence="2 3" key="1">
    <citation type="submission" date="2017-02" db="EMBL/GenBank/DDBJ databases">
        <title>The new phylogeny of genus Mycobacterium.</title>
        <authorList>
            <person name="Tortoli E."/>
            <person name="Trovato A."/>
            <person name="Cirillo D.M."/>
        </authorList>
    </citation>
    <scope>NUCLEOTIDE SEQUENCE [LARGE SCALE GENOMIC DNA]</scope>
    <source>
        <strain evidence="2 3">FI-09383</strain>
    </source>
</reference>
<protein>
    <submittedName>
        <fullName evidence="2">Polyketide cyclase</fullName>
    </submittedName>
</protein>
<accession>A0A1X0D1K2</accession>
<dbReference type="InterPro" id="IPR032710">
    <property type="entry name" value="NTF2-like_dom_sf"/>
</dbReference>
<dbReference type="Proteomes" id="UP000192772">
    <property type="component" value="Unassembled WGS sequence"/>
</dbReference>
<evidence type="ECO:0000259" key="1">
    <source>
        <dbReference type="Pfam" id="PF12680"/>
    </source>
</evidence>
<organism evidence="2 3">
    <name type="scientific">Mycolicibacterium elephantis</name>
    <dbReference type="NCBI Taxonomy" id="81858"/>
    <lineage>
        <taxon>Bacteria</taxon>
        <taxon>Bacillati</taxon>
        <taxon>Actinomycetota</taxon>
        <taxon>Actinomycetes</taxon>
        <taxon>Mycobacteriales</taxon>
        <taxon>Mycobacteriaceae</taxon>
        <taxon>Mycolicibacterium</taxon>
    </lineage>
</organism>